<name>A0A6M1RKN6_9BACT</name>
<dbReference type="InterPro" id="IPR045595">
    <property type="entry name" value="SufBD_N"/>
</dbReference>
<dbReference type="NCBIfam" id="TIGR01981">
    <property type="entry name" value="sufD"/>
    <property type="match status" value="1"/>
</dbReference>
<organism evidence="4 5">
    <name type="scientific">Limisphaera ngatamarikiensis</name>
    <dbReference type="NCBI Taxonomy" id="1324935"/>
    <lineage>
        <taxon>Bacteria</taxon>
        <taxon>Pseudomonadati</taxon>
        <taxon>Verrucomicrobiota</taxon>
        <taxon>Verrucomicrobiia</taxon>
        <taxon>Limisphaerales</taxon>
        <taxon>Limisphaeraceae</taxon>
        <taxon>Limisphaera</taxon>
    </lineage>
</organism>
<dbReference type="InterPro" id="IPR037284">
    <property type="entry name" value="SUF_FeS_clus_asmbl_SufBD_sf"/>
</dbReference>
<keyword evidence="5" id="KW-1185">Reference proteome</keyword>
<dbReference type="EMBL" id="JAAKYA010000007">
    <property type="protein sequence ID" value="NGO38057.1"/>
    <property type="molecule type" value="Genomic_DNA"/>
</dbReference>
<dbReference type="Proteomes" id="UP000477311">
    <property type="component" value="Unassembled WGS sequence"/>
</dbReference>
<dbReference type="RefSeq" id="WP_165105361.1">
    <property type="nucleotide sequence ID" value="NZ_JAAKYA010000007.1"/>
</dbReference>
<gene>
    <name evidence="4" type="primary">sufD</name>
    <name evidence="4" type="ORF">G4L39_01415</name>
</gene>
<dbReference type="Pfam" id="PF01458">
    <property type="entry name" value="SUFBD_core"/>
    <property type="match status" value="1"/>
</dbReference>
<evidence type="ECO:0000259" key="2">
    <source>
        <dbReference type="Pfam" id="PF01458"/>
    </source>
</evidence>
<dbReference type="SUPFAM" id="SSF101960">
    <property type="entry name" value="Stabilizer of iron transporter SufD"/>
    <property type="match status" value="1"/>
</dbReference>
<protein>
    <submittedName>
        <fullName evidence="4">Fe-S cluster assembly protein SufD</fullName>
    </submittedName>
</protein>
<evidence type="ECO:0000259" key="3">
    <source>
        <dbReference type="Pfam" id="PF19295"/>
    </source>
</evidence>
<evidence type="ECO:0000313" key="4">
    <source>
        <dbReference type="EMBL" id="NGO38057.1"/>
    </source>
</evidence>
<reference evidence="4 5" key="1">
    <citation type="submission" date="2020-02" db="EMBL/GenBank/DDBJ databases">
        <title>Draft genome sequence of Limisphaera ngatamarikiensis NGM72.4T, a thermophilic Verrucomicrobia grouped in subdivision 3.</title>
        <authorList>
            <person name="Carere C.R."/>
            <person name="Steen J."/>
            <person name="Hugenholtz P."/>
            <person name="Stott M.B."/>
        </authorList>
    </citation>
    <scope>NUCLEOTIDE SEQUENCE [LARGE SCALE GENOMIC DNA]</scope>
    <source>
        <strain evidence="4 5">NGM72.4</strain>
    </source>
</reference>
<proteinExistence type="inferred from homology"/>
<dbReference type="GO" id="GO:0016226">
    <property type="term" value="P:iron-sulfur cluster assembly"/>
    <property type="evidence" value="ECO:0007669"/>
    <property type="project" value="InterPro"/>
</dbReference>
<comment type="caution">
    <text evidence="4">The sequence shown here is derived from an EMBL/GenBank/DDBJ whole genome shotgun (WGS) entry which is preliminary data.</text>
</comment>
<evidence type="ECO:0000313" key="5">
    <source>
        <dbReference type="Proteomes" id="UP000477311"/>
    </source>
</evidence>
<dbReference type="InterPro" id="IPR055346">
    <property type="entry name" value="Fe-S_cluster_assembly_SufBD"/>
</dbReference>
<dbReference type="AlphaFoldDB" id="A0A6M1RKN6"/>
<dbReference type="PANTHER" id="PTHR43575">
    <property type="entry name" value="PROTEIN ABCI7, CHLOROPLASTIC"/>
    <property type="match status" value="1"/>
</dbReference>
<dbReference type="InterPro" id="IPR000825">
    <property type="entry name" value="SUF_FeS_clus_asmbl_SufBD_core"/>
</dbReference>
<comment type="similarity">
    <text evidence="1">Belongs to the iron-sulfur cluster assembly SufBD family.</text>
</comment>
<dbReference type="Pfam" id="PF19295">
    <property type="entry name" value="SufBD_N"/>
    <property type="match status" value="1"/>
</dbReference>
<dbReference type="PANTHER" id="PTHR43575:SF1">
    <property type="entry name" value="PROTEIN ABCI7, CHLOROPLASTIC"/>
    <property type="match status" value="1"/>
</dbReference>
<accession>A0A6M1RKN6</accession>
<feature type="domain" description="SUF system FeS cluster assembly SufBD core" evidence="2">
    <location>
        <begin position="188"/>
        <end position="415"/>
    </location>
</feature>
<sequence>MSQAAIETSRKVDKYINQFDRVAELRAQPAWLLESRRNALEQLQALGLPTLRDEDWRYTNVAPIARMAFKPALEPQPVDIPPDALNDLLFARVQGPRLVFVNGHYRPELSVLDGLPDGVRFGSLAAALEADEERVRQHLNRLVGTPEHGFTALNQAWFTDGAWVWIPADTCLEQPLQVVHLAGPAAEGLTFCPRNLLVVGDRAHVTLIESYVHAGAQRYFNNALTELQVGDEAHIEHLKFQDESVEGFHIAGLHASLGRACRAFLHSFALGGRISRYNLRVRLAGEGLEAILNGLYLTRGEQLADHHMIVEHAQPHCASHEYFNGILDDRSRGVFHGRILVRPGAQKTDAKQTNKNLLLSDEAQANTKPQLEIYADDVKCTHGATVGQLHPEAIFYLRSRGIGPDTARRMLIHAFAGEIIERVQYEPAREILDQLVWDRLEATSHLAVPA</sequence>
<evidence type="ECO:0000256" key="1">
    <source>
        <dbReference type="ARBA" id="ARBA00043967"/>
    </source>
</evidence>
<feature type="domain" description="SUF system FeS cluster assembly SufBD N-terminal" evidence="3">
    <location>
        <begin position="14"/>
        <end position="178"/>
    </location>
</feature>
<dbReference type="InterPro" id="IPR011542">
    <property type="entry name" value="SUF_FeS_clus_asmbl_SufD"/>
</dbReference>